<evidence type="ECO:0000313" key="2">
    <source>
        <dbReference type="EMBL" id="TWU51831.1"/>
    </source>
</evidence>
<accession>A0A5C6EX94</accession>
<protein>
    <submittedName>
        <fullName evidence="2">Uncharacterized protein</fullName>
    </submittedName>
</protein>
<dbReference type="AlphaFoldDB" id="A0A5C6EX94"/>
<sequence length="187" mass="20817">MAFSLRYQSTEAMHPARAFEIKADAAILVAKYQWTHCQAIDLDQPSDGRLVGISENDPEWSNDFVDTKEDVPVGTVIVIAELLCELSRRHRVGWELADADSGQSIGEIRSGTIESRLITQLQWIHSADQMLDETSGDGDDESSDLLDENEWYSVGMNLDIDVNAPVVKDDHDDGEDDGPRLLKFPGK</sequence>
<evidence type="ECO:0000313" key="3">
    <source>
        <dbReference type="Proteomes" id="UP000317977"/>
    </source>
</evidence>
<evidence type="ECO:0000256" key="1">
    <source>
        <dbReference type="SAM" id="MobiDB-lite"/>
    </source>
</evidence>
<reference evidence="2 3" key="1">
    <citation type="submission" date="2019-02" db="EMBL/GenBank/DDBJ databases">
        <title>Deep-cultivation of Planctomycetes and their phenomic and genomic characterization uncovers novel biology.</title>
        <authorList>
            <person name="Wiegand S."/>
            <person name="Jogler M."/>
            <person name="Boedeker C."/>
            <person name="Pinto D."/>
            <person name="Vollmers J."/>
            <person name="Rivas-Marin E."/>
            <person name="Kohn T."/>
            <person name="Peeters S.H."/>
            <person name="Heuer A."/>
            <person name="Rast P."/>
            <person name="Oberbeckmann S."/>
            <person name="Bunk B."/>
            <person name="Jeske O."/>
            <person name="Meyerdierks A."/>
            <person name="Storesund J.E."/>
            <person name="Kallscheuer N."/>
            <person name="Luecker S."/>
            <person name="Lage O.M."/>
            <person name="Pohl T."/>
            <person name="Merkel B.J."/>
            <person name="Hornburger P."/>
            <person name="Mueller R.-W."/>
            <person name="Bruemmer F."/>
            <person name="Labrenz M."/>
            <person name="Spormann A.M."/>
            <person name="Op Den Camp H."/>
            <person name="Overmann J."/>
            <person name="Amann R."/>
            <person name="Jetten M.S.M."/>
            <person name="Mascher T."/>
            <person name="Medema M.H."/>
            <person name="Devos D.P."/>
            <person name="Kaster A.-K."/>
            <person name="Ovreas L."/>
            <person name="Rohde M."/>
            <person name="Galperin M.Y."/>
            <person name="Jogler C."/>
        </authorList>
    </citation>
    <scope>NUCLEOTIDE SEQUENCE [LARGE SCALE GENOMIC DNA]</scope>
    <source>
        <strain evidence="2 3">Poly59</strain>
    </source>
</reference>
<dbReference type="Proteomes" id="UP000317977">
    <property type="component" value="Unassembled WGS sequence"/>
</dbReference>
<dbReference type="RefSeq" id="WP_146535102.1">
    <property type="nucleotide sequence ID" value="NZ_SJPX01000003.1"/>
</dbReference>
<keyword evidence="3" id="KW-1185">Reference proteome</keyword>
<proteinExistence type="predicted"/>
<feature type="region of interest" description="Disordered" evidence="1">
    <location>
        <begin position="166"/>
        <end position="187"/>
    </location>
</feature>
<dbReference type="EMBL" id="SJPX01000003">
    <property type="protein sequence ID" value="TWU51831.1"/>
    <property type="molecule type" value="Genomic_DNA"/>
</dbReference>
<gene>
    <name evidence="2" type="ORF">Poly59_34260</name>
</gene>
<name>A0A5C6EX94_9BACT</name>
<organism evidence="2 3">
    <name type="scientific">Rubripirellula reticaptiva</name>
    <dbReference type="NCBI Taxonomy" id="2528013"/>
    <lineage>
        <taxon>Bacteria</taxon>
        <taxon>Pseudomonadati</taxon>
        <taxon>Planctomycetota</taxon>
        <taxon>Planctomycetia</taxon>
        <taxon>Pirellulales</taxon>
        <taxon>Pirellulaceae</taxon>
        <taxon>Rubripirellula</taxon>
    </lineage>
</organism>
<comment type="caution">
    <text evidence="2">The sequence shown here is derived from an EMBL/GenBank/DDBJ whole genome shotgun (WGS) entry which is preliminary data.</text>
</comment>
<dbReference type="OrthoDB" id="278912at2"/>